<evidence type="ECO:0000256" key="6">
    <source>
        <dbReference type="ARBA" id="ARBA00022741"/>
    </source>
</evidence>
<dbReference type="SUPFAM" id="SSF52540">
    <property type="entry name" value="P-loop containing nucleoside triphosphate hydrolases"/>
    <property type="match status" value="2"/>
</dbReference>
<evidence type="ECO:0000313" key="10">
    <source>
        <dbReference type="Proteomes" id="UP000673821"/>
    </source>
</evidence>
<evidence type="ECO:0000259" key="8">
    <source>
        <dbReference type="PROSITE" id="PS50893"/>
    </source>
</evidence>
<keyword evidence="3" id="KW-0997">Cell inner membrane</keyword>
<keyword evidence="7 9" id="KW-0067">ATP-binding</keyword>
<dbReference type="GO" id="GO:0005524">
    <property type="term" value="F:ATP binding"/>
    <property type="evidence" value="ECO:0007669"/>
    <property type="project" value="UniProtKB-KW"/>
</dbReference>
<dbReference type="InterPro" id="IPR027417">
    <property type="entry name" value="P-loop_NTPase"/>
</dbReference>
<dbReference type="PANTHER" id="PTHR43790:SF9">
    <property type="entry name" value="GALACTOFURANOSE TRANSPORTER ATP-BINDING PROTEIN YTFR"/>
    <property type="match status" value="1"/>
</dbReference>
<feature type="domain" description="ABC transporter" evidence="8">
    <location>
        <begin position="7"/>
        <end position="243"/>
    </location>
</feature>
<evidence type="ECO:0000313" key="9">
    <source>
        <dbReference type="EMBL" id="CAE6855570.1"/>
    </source>
</evidence>
<name>A0ABM8T3N1_9BURK</name>
<keyword evidence="3" id="KW-0472">Membrane</keyword>
<keyword evidence="6" id="KW-0547">Nucleotide-binding</keyword>
<dbReference type="CDD" id="cd03215">
    <property type="entry name" value="ABC_Carb_Monos_II"/>
    <property type="match status" value="1"/>
</dbReference>
<keyword evidence="4" id="KW-0762">Sugar transport</keyword>
<evidence type="ECO:0000256" key="3">
    <source>
        <dbReference type="ARBA" id="ARBA00022519"/>
    </source>
</evidence>
<evidence type="ECO:0000256" key="5">
    <source>
        <dbReference type="ARBA" id="ARBA00022737"/>
    </source>
</evidence>
<comment type="caution">
    <text evidence="9">The sequence shown here is derived from an EMBL/GenBank/DDBJ whole genome shotgun (WGS) entry which is preliminary data.</text>
</comment>
<dbReference type="CDD" id="cd03216">
    <property type="entry name" value="ABC_Carb_Monos_I"/>
    <property type="match status" value="1"/>
</dbReference>
<dbReference type="InterPro" id="IPR017871">
    <property type="entry name" value="ABC_transporter-like_CS"/>
</dbReference>
<dbReference type="PROSITE" id="PS00211">
    <property type="entry name" value="ABC_TRANSPORTER_1"/>
    <property type="match status" value="1"/>
</dbReference>
<evidence type="ECO:0000256" key="1">
    <source>
        <dbReference type="ARBA" id="ARBA00022448"/>
    </source>
</evidence>
<gene>
    <name evidence="9" type="primary">rbsA_10</name>
    <name evidence="9" type="ORF">R69776_07720</name>
</gene>
<organism evidence="9 10">
    <name type="scientific">Paraburkholderia nemoris</name>
    <dbReference type="NCBI Taxonomy" id="2793076"/>
    <lineage>
        <taxon>Bacteria</taxon>
        <taxon>Pseudomonadati</taxon>
        <taxon>Pseudomonadota</taxon>
        <taxon>Betaproteobacteria</taxon>
        <taxon>Burkholderiales</taxon>
        <taxon>Burkholderiaceae</taxon>
        <taxon>Paraburkholderia</taxon>
    </lineage>
</organism>
<reference evidence="9 10" key="1">
    <citation type="submission" date="2021-02" db="EMBL/GenBank/DDBJ databases">
        <authorList>
            <person name="Vanwijnsberghe S."/>
        </authorList>
    </citation>
    <scope>NUCLEOTIDE SEQUENCE [LARGE SCALE GENOMIC DNA]</scope>
    <source>
        <strain evidence="9 10">R-69776</strain>
    </source>
</reference>
<keyword evidence="1" id="KW-0813">Transport</keyword>
<dbReference type="Pfam" id="PF00005">
    <property type="entry name" value="ABC_tran"/>
    <property type="match status" value="2"/>
</dbReference>
<dbReference type="InterPro" id="IPR003593">
    <property type="entry name" value="AAA+_ATPase"/>
</dbReference>
<proteinExistence type="predicted"/>
<dbReference type="PANTHER" id="PTHR43790">
    <property type="entry name" value="CARBOHYDRATE TRANSPORT ATP-BINDING PROTEIN MG119-RELATED"/>
    <property type="match status" value="1"/>
</dbReference>
<sequence length="501" mass="55801">MGDTPILELRRIEKRFPGVIALKEMSFAVRKGSVHVICGENGAGKSTLMKIVSGIYQPDAGEIFVNGEKVAVDSPLTARRMKISMVTQELNYIPEITVAQSLFLGDEPRTRFGSIDWKKLYADAKALLEREGLHYRLDTKLKELSLSDLQMLEIMKAVSREANIIIFDEPTSAITSKEVDVLFKKIDELRAKGAGIVYISHRFEELYRIADDISVIRDGSHVATRRATEIDIETIIQMMVGRKLDNVYPPKPEPKVGAAALEVKGLGDDERFSNVSFNVRKGEIIGLAGLMGAGRTEVVRTVFGLDPYTTGEILVHGEQVRIRTVQDAVRLKIAMLSEDRKRYGIVPMRSITENIGLVSLKKFFRRGYRDAKTEKRLIDGASKRMKVKAPGFNTEIGLLSGGNQQKVMLAKWMLCEPDILILDEPTRGIDVGAKFEIYKIIFELAQEGRAVIVISSELSELTAICDRIYVMASGRISGELKGPEFNQEGIMRLATMGGDEN</sequence>
<dbReference type="Gene3D" id="3.40.50.300">
    <property type="entry name" value="P-loop containing nucleotide triphosphate hydrolases"/>
    <property type="match status" value="2"/>
</dbReference>
<dbReference type="SMART" id="SM00382">
    <property type="entry name" value="AAA"/>
    <property type="match status" value="2"/>
</dbReference>
<dbReference type="RefSeq" id="WP_211633216.1">
    <property type="nucleotide sequence ID" value="NZ_CAJNBN010000022.1"/>
</dbReference>
<evidence type="ECO:0000256" key="2">
    <source>
        <dbReference type="ARBA" id="ARBA00022475"/>
    </source>
</evidence>
<dbReference type="InterPro" id="IPR003439">
    <property type="entry name" value="ABC_transporter-like_ATP-bd"/>
</dbReference>
<dbReference type="Proteomes" id="UP000673821">
    <property type="component" value="Unassembled WGS sequence"/>
</dbReference>
<protein>
    <submittedName>
        <fullName evidence="9">Ribose import ATP-binding protein RbsA</fullName>
    </submittedName>
</protein>
<keyword evidence="5" id="KW-0677">Repeat</keyword>
<dbReference type="EMBL" id="CAJNBH010000042">
    <property type="protein sequence ID" value="CAE6855570.1"/>
    <property type="molecule type" value="Genomic_DNA"/>
</dbReference>
<keyword evidence="2" id="KW-1003">Cell membrane</keyword>
<evidence type="ECO:0000256" key="4">
    <source>
        <dbReference type="ARBA" id="ARBA00022597"/>
    </source>
</evidence>
<keyword evidence="10" id="KW-1185">Reference proteome</keyword>
<evidence type="ECO:0000256" key="7">
    <source>
        <dbReference type="ARBA" id="ARBA00022840"/>
    </source>
</evidence>
<feature type="domain" description="ABC transporter" evidence="8">
    <location>
        <begin position="242"/>
        <end position="498"/>
    </location>
</feature>
<accession>A0ABM8T3N1</accession>
<dbReference type="InterPro" id="IPR050107">
    <property type="entry name" value="ABC_carbohydrate_import_ATPase"/>
</dbReference>
<dbReference type="PROSITE" id="PS50893">
    <property type="entry name" value="ABC_TRANSPORTER_2"/>
    <property type="match status" value="2"/>
</dbReference>